<dbReference type="AlphaFoldDB" id="F4KRY2"/>
<dbReference type="HOGENOM" id="CLU_076855_0_0_10"/>
<evidence type="ECO:0000313" key="2">
    <source>
        <dbReference type="EMBL" id="AEE51069.1"/>
    </source>
</evidence>
<dbReference type="Proteomes" id="UP000008461">
    <property type="component" value="Chromosome"/>
</dbReference>
<organism evidence="2 3">
    <name type="scientific">Haliscomenobacter hydrossis (strain ATCC 27775 / DSM 1100 / LMG 10767 / O)</name>
    <dbReference type="NCBI Taxonomy" id="760192"/>
    <lineage>
        <taxon>Bacteria</taxon>
        <taxon>Pseudomonadati</taxon>
        <taxon>Bacteroidota</taxon>
        <taxon>Saprospiria</taxon>
        <taxon>Saprospirales</taxon>
        <taxon>Haliscomenobacteraceae</taxon>
        <taxon>Haliscomenobacter</taxon>
    </lineage>
</organism>
<dbReference type="InterPro" id="IPR009045">
    <property type="entry name" value="Zn_M74/Hedgehog-like"/>
</dbReference>
<gene>
    <name evidence="2" type="ordered locus">Halhy_3209</name>
</gene>
<dbReference type="KEGG" id="hhy:Halhy_3209"/>
<accession>F4KRY2</accession>
<sequence length="251" mass="29431">MPILFLLISLFWILPTPDLPPGIQRLQKAYPDFIAKADANSITFKDGSVFTYDDGKKNKSFQELLDQPDLEDQFRYPYPQKFPGKEGILVNQDPGRIRFMPFYMKMYGNTQEEVRANLREIIWLPKTIGAKILVTKVNGVDKKLEAISQELDKLPALKQYLENPGGTFLWRVIKGTNRLSMHSFGMTIDINVKYSHYWQWDCKCTNEDAKLGYKNNIPKQVVDIFEKHGFIWGGKWYHYDSMHFEYRPEFL</sequence>
<dbReference type="Gene3D" id="3.30.1380.10">
    <property type="match status" value="1"/>
</dbReference>
<dbReference type="SUPFAM" id="SSF55166">
    <property type="entry name" value="Hedgehog/DD-peptidase"/>
    <property type="match status" value="1"/>
</dbReference>
<name>F4KRY2_HALH1</name>
<keyword evidence="3" id="KW-1185">Reference proteome</keyword>
<feature type="domain" description="Peptidase M15C" evidence="1">
    <location>
        <begin position="175"/>
        <end position="246"/>
    </location>
</feature>
<dbReference type="eggNOG" id="COG0791">
    <property type="taxonomic scope" value="Bacteria"/>
</dbReference>
<reference evidence="2 3" key="1">
    <citation type="journal article" date="2011" name="Stand. Genomic Sci.">
        <title>Complete genome sequence of Haliscomenobacter hydrossis type strain (O).</title>
        <authorList>
            <consortium name="US DOE Joint Genome Institute (JGI-PGF)"/>
            <person name="Daligault H."/>
            <person name="Lapidus A."/>
            <person name="Zeytun A."/>
            <person name="Nolan M."/>
            <person name="Lucas S."/>
            <person name="Del Rio T.G."/>
            <person name="Tice H."/>
            <person name="Cheng J.F."/>
            <person name="Tapia R."/>
            <person name="Han C."/>
            <person name="Goodwin L."/>
            <person name="Pitluck S."/>
            <person name="Liolios K."/>
            <person name="Pagani I."/>
            <person name="Ivanova N."/>
            <person name="Huntemann M."/>
            <person name="Mavromatis K."/>
            <person name="Mikhailova N."/>
            <person name="Pati A."/>
            <person name="Chen A."/>
            <person name="Palaniappan K."/>
            <person name="Land M."/>
            <person name="Hauser L."/>
            <person name="Brambilla E.M."/>
            <person name="Rohde M."/>
            <person name="Verbarg S."/>
            <person name="Goker M."/>
            <person name="Bristow J."/>
            <person name="Eisen J.A."/>
            <person name="Markowitz V."/>
            <person name="Hugenholtz P."/>
            <person name="Kyrpides N.C."/>
            <person name="Klenk H.P."/>
            <person name="Woyke T."/>
        </authorList>
    </citation>
    <scope>NUCLEOTIDE SEQUENCE [LARGE SCALE GENOMIC DNA]</scope>
    <source>
        <strain evidence="3">ATCC 27775 / DSM 1100 / LMG 10767 / O</strain>
    </source>
</reference>
<evidence type="ECO:0000259" key="1">
    <source>
        <dbReference type="Pfam" id="PF13539"/>
    </source>
</evidence>
<reference key="2">
    <citation type="submission" date="2011-04" db="EMBL/GenBank/DDBJ databases">
        <title>Complete sequence of chromosome of Haliscomenobacter hydrossis DSM 1100.</title>
        <authorList>
            <consortium name="US DOE Joint Genome Institute (JGI-PGF)"/>
            <person name="Lucas S."/>
            <person name="Han J."/>
            <person name="Lapidus A."/>
            <person name="Bruce D."/>
            <person name="Goodwin L."/>
            <person name="Pitluck S."/>
            <person name="Peters L."/>
            <person name="Kyrpides N."/>
            <person name="Mavromatis K."/>
            <person name="Ivanova N."/>
            <person name="Ovchinnikova G."/>
            <person name="Pagani I."/>
            <person name="Daligault H."/>
            <person name="Detter J.C."/>
            <person name="Han C."/>
            <person name="Land M."/>
            <person name="Hauser L."/>
            <person name="Markowitz V."/>
            <person name="Cheng J.-F."/>
            <person name="Hugenholtz P."/>
            <person name="Woyke T."/>
            <person name="Wu D."/>
            <person name="Verbarg S."/>
            <person name="Frueling A."/>
            <person name="Brambilla E."/>
            <person name="Klenk H.-P."/>
            <person name="Eisen J.A."/>
        </authorList>
    </citation>
    <scope>NUCLEOTIDE SEQUENCE</scope>
    <source>
        <strain>DSM 1100</strain>
    </source>
</reference>
<dbReference type="STRING" id="760192.Halhy_3209"/>
<proteinExistence type="predicted"/>
<dbReference type="EMBL" id="CP002691">
    <property type="protein sequence ID" value="AEE51069.1"/>
    <property type="molecule type" value="Genomic_DNA"/>
</dbReference>
<evidence type="ECO:0000313" key="3">
    <source>
        <dbReference type="Proteomes" id="UP000008461"/>
    </source>
</evidence>
<protein>
    <recommendedName>
        <fullName evidence="1">Peptidase M15C domain-containing protein</fullName>
    </recommendedName>
</protein>
<dbReference type="RefSeq" id="WP_013765610.1">
    <property type="nucleotide sequence ID" value="NC_015510.1"/>
</dbReference>
<dbReference type="Pfam" id="PF13539">
    <property type="entry name" value="Peptidase_M15_4"/>
    <property type="match status" value="1"/>
</dbReference>
<dbReference type="GO" id="GO:0008233">
    <property type="term" value="F:peptidase activity"/>
    <property type="evidence" value="ECO:0007669"/>
    <property type="project" value="InterPro"/>
</dbReference>
<dbReference type="InterPro" id="IPR039561">
    <property type="entry name" value="Peptidase_M15C"/>
</dbReference>